<keyword evidence="11" id="KW-0472">Membrane</keyword>
<dbReference type="SUPFAM" id="SSF49562">
    <property type="entry name" value="C2 domain (Calcium/lipid-binding domain, CaLB)"/>
    <property type="match status" value="1"/>
</dbReference>
<keyword evidence="16" id="KW-1185">Reference proteome</keyword>
<evidence type="ECO:0000259" key="14">
    <source>
        <dbReference type="PROSITE" id="PS51847"/>
    </source>
</evidence>
<keyword evidence="3" id="KW-0813">Transport</keyword>
<evidence type="ECO:0000313" key="16">
    <source>
        <dbReference type="Proteomes" id="UP001485043"/>
    </source>
</evidence>
<evidence type="ECO:0000256" key="6">
    <source>
        <dbReference type="ARBA" id="ARBA00022737"/>
    </source>
</evidence>
<dbReference type="Gene3D" id="2.60.40.150">
    <property type="entry name" value="C2 domain"/>
    <property type="match status" value="1"/>
</dbReference>
<name>A0AAW1RXA8_9CHLO</name>
<dbReference type="Pfam" id="PF17047">
    <property type="entry name" value="SMP_LBD"/>
    <property type="match status" value="1"/>
</dbReference>
<dbReference type="PROSITE" id="PS50004">
    <property type="entry name" value="C2"/>
    <property type="match status" value="1"/>
</dbReference>
<evidence type="ECO:0008006" key="17">
    <source>
        <dbReference type="Google" id="ProtNLM"/>
    </source>
</evidence>
<dbReference type="GO" id="GO:0006869">
    <property type="term" value="P:lipid transport"/>
    <property type="evidence" value="ECO:0007669"/>
    <property type="project" value="UniProtKB-KW"/>
</dbReference>
<dbReference type="GO" id="GO:0005783">
    <property type="term" value="C:endoplasmic reticulum"/>
    <property type="evidence" value="ECO:0007669"/>
    <property type="project" value="TreeGrafter"/>
</dbReference>
<organism evidence="15 16">
    <name type="scientific">Apatococcus fuscideae</name>
    <dbReference type="NCBI Taxonomy" id="2026836"/>
    <lineage>
        <taxon>Eukaryota</taxon>
        <taxon>Viridiplantae</taxon>
        <taxon>Chlorophyta</taxon>
        <taxon>core chlorophytes</taxon>
        <taxon>Trebouxiophyceae</taxon>
        <taxon>Chlorellales</taxon>
        <taxon>Chlorellaceae</taxon>
        <taxon>Apatococcus</taxon>
    </lineage>
</organism>
<evidence type="ECO:0000259" key="13">
    <source>
        <dbReference type="PROSITE" id="PS50004"/>
    </source>
</evidence>
<sequence>MFTAMACILLGLIIGAIYGNKLFKPLKDQTVTVQRLDLRYDYDESRQLPDTHGKPVSETMRMVLGYAPEWVKWPDFERTLWINHTITMLWPQYNAAIGKMVLEMAQPYIDEYKKQYSWLTAVFLHRIDMGTFPMQIAGFKIYQTADDEVILESAVQWGSNANAKASARVTLGGYTIELPVEVFNIMAKAKARITIKPLVDIIPCMGAVNVTLIDQPEVDFSVRMLGSCDLMAIPGIRQTVLFFVSKVIRDMIVYPSDMTFPIMDNSGVPPPPQGMLRIKLLKGIHLTGGTDLFSKIDPFVEMSVRANRIIRSKTIWNDENPEWNEEMDFVIEDPQKQEIKLIVKDQDDFNDEITGVGVVHLSKIPMEDEPWKTREVRVELLKPQAAKHMVQFAEGTVKTGAVGGATKTVKNTANKAVGGVGKGFGRPRTS</sequence>
<comment type="subcellular location">
    <subcellularLocation>
        <location evidence="1">Membrane</location>
        <topology evidence="1">Single-pass membrane protein</topology>
    </subcellularLocation>
</comment>
<evidence type="ECO:0000256" key="7">
    <source>
        <dbReference type="ARBA" id="ARBA00022837"/>
    </source>
</evidence>
<proteinExistence type="inferred from homology"/>
<keyword evidence="7" id="KW-0106">Calcium</keyword>
<keyword evidence="6" id="KW-0677">Repeat</keyword>
<feature type="chain" id="PRO_5044024967" description="C2 domain-containing protein" evidence="12">
    <location>
        <begin position="20"/>
        <end position="430"/>
    </location>
</feature>
<evidence type="ECO:0000256" key="2">
    <source>
        <dbReference type="ARBA" id="ARBA00006996"/>
    </source>
</evidence>
<protein>
    <recommendedName>
        <fullName evidence="17">C2 domain-containing protein</fullName>
    </recommendedName>
</protein>
<dbReference type="GO" id="GO:0008289">
    <property type="term" value="F:lipid binding"/>
    <property type="evidence" value="ECO:0007669"/>
    <property type="project" value="UniProtKB-KW"/>
</dbReference>
<reference evidence="15 16" key="1">
    <citation type="journal article" date="2024" name="Nat. Commun.">
        <title>Phylogenomics reveals the evolutionary origins of lichenization in chlorophyte algae.</title>
        <authorList>
            <person name="Puginier C."/>
            <person name="Libourel C."/>
            <person name="Otte J."/>
            <person name="Skaloud P."/>
            <person name="Haon M."/>
            <person name="Grisel S."/>
            <person name="Petersen M."/>
            <person name="Berrin J.G."/>
            <person name="Delaux P.M."/>
            <person name="Dal Grande F."/>
            <person name="Keller J."/>
        </authorList>
    </citation>
    <scope>NUCLEOTIDE SEQUENCE [LARGE SCALE GENOMIC DNA]</scope>
    <source>
        <strain evidence="15 16">SAG 2523</strain>
    </source>
</reference>
<dbReference type="PANTHER" id="PTHR10774:SF190">
    <property type="entry name" value="C2 CALCIUM_LIPID-BINDING ENDONUCLEASE_EXONUCLEASE_PHOSPHATASE-RELATED"/>
    <property type="match status" value="1"/>
</dbReference>
<evidence type="ECO:0000256" key="12">
    <source>
        <dbReference type="SAM" id="SignalP"/>
    </source>
</evidence>
<evidence type="ECO:0000256" key="3">
    <source>
        <dbReference type="ARBA" id="ARBA00022448"/>
    </source>
</evidence>
<comment type="caution">
    <text evidence="15">The sequence shown here is derived from an EMBL/GenBank/DDBJ whole genome shotgun (WGS) entry which is preliminary data.</text>
</comment>
<keyword evidence="8" id="KW-1133">Transmembrane helix</keyword>
<keyword evidence="5" id="KW-0479">Metal-binding</keyword>
<feature type="signal peptide" evidence="12">
    <location>
        <begin position="1"/>
        <end position="19"/>
    </location>
</feature>
<evidence type="ECO:0000256" key="11">
    <source>
        <dbReference type="ARBA" id="ARBA00023136"/>
    </source>
</evidence>
<evidence type="ECO:0000256" key="9">
    <source>
        <dbReference type="ARBA" id="ARBA00023055"/>
    </source>
</evidence>
<dbReference type="InterPro" id="IPR039010">
    <property type="entry name" value="Synaptotagmin_SMP"/>
</dbReference>
<dbReference type="InterPro" id="IPR031468">
    <property type="entry name" value="SMP_LBD"/>
</dbReference>
<keyword evidence="9" id="KW-0445">Lipid transport</keyword>
<evidence type="ECO:0000256" key="10">
    <source>
        <dbReference type="ARBA" id="ARBA00023121"/>
    </source>
</evidence>
<feature type="domain" description="C2" evidence="13">
    <location>
        <begin position="254"/>
        <end position="376"/>
    </location>
</feature>
<dbReference type="Proteomes" id="UP001485043">
    <property type="component" value="Unassembled WGS sequence"/>
</dbReference>
<dbReference type="GO" id="GO:0046872">
    <property type="term" value="F:metal ion binding"/>
    <property type="evidence" value="ECO:0007669"/>
    <property type="project" value="UniProtKB-KW"/>
</dbReference>
<dbReference type="PANTHER" id="PTHR10774">
    <property type="entry name" value="EXTENDED SYNAPTOTAGMIN-RELATED"/>
    <property type="match status" value="1"/>
</dbReference>
<dbReference type="GO" id="GO:0016020">
    <property type="term" value="C:membrane"/>
    <property type="evidence" value="ECO:0007669"/>
    <property type="project" value="UniProtKB-SubCell"/>
</dbReference>
<dbReference type="CDD" id="cd00030">
    <property type="entry name" value="C2"/>
    <property type="match status" value="1"/>
</dbReference>
<keyword evidence="10" id="KW-0446">Lipid-binding</keyword>
<gene>
    <name evidence="15" type="ORF">WJX84_001932</name>
</gene>
<dbReference type="PROSITE" id="PS51847">
    <property type="entry name" value="SMP"/>
    <property type="match status" value="1"/>
</dbReference>
<evidence type="ECO:0000256" key="4">
    <source>
        <dbReference type="ARBA" id="ARBA00022692"/>
    </source>
</evidence>
<dbReference type="InterPro" id="IPR045050">
    <property type="entry name" value="Synaptotagmin_plant"/>
</dbReference>
<comment type="similarity">
    <text evidence="2">Belongs to the synaptotagmin family.</text>
</comment>
<keyword evidence="4" id="KW-0812">Transmembrane</keyword>
<dbReference type="EMBL" id="JALJOV010001890">
    <property type="protein sequence ID" value="KAK9838589.1"/>
    <property type="molecule type" value="Genomic_DNA"/>
</dbReference>
<dbReference type="SMART" id="SM00239">
    <property type="entry name" value="C2"/>
    <property type="match status" value="1"/>
</dbReference>
<evidence type="ECO:0000256" key="8">
    <source>
        <dbReference type="ARBA" id="ARBA00022989"/>
    </source>
</evidence>
<keyword evidence="12" id="KW-0732">Signal</keyword>
<accession>A0AAW1RXA8</accession>
<evidence type="ECO:0000313" key="15">
    <source>
        <dbReference type="EMBL" id="KAK9838589.1"/>
    </source>
</evidence>
<dbReference type="InterPro" id="IPR000008">
    <property type="entry name" value="C2_dom"/>
</dbReference>
<dbReference type="CDD" id="cd21677">
    <property type="entry name" value="SMP_SYT"/>
    <property type="match status" value="1"/>
</dbReference>
<dbReference type="AlphaFoldDB" id="A0AAW1RXA8"/>
<dbReference type="Pfam" id="PF00168">
    <property type="entry name" value="C2"/>
    <property type="match status" value="1"/>
</dbReference>
<evidence type="ECO:0000256" key="5">
    <source>
        <dbReference type="ARBA" id="ARBA00022723"/>
    </source>
</evidence>
<evidence type="ECO:0000256" key="1">
    <source>
        <dbReference type="ARBA" id="ARBA00004167"/>
    </source>
</evidence>
<feature type="domain" description="SMP-LTD" evidence="14">
    <location>
        <begin position="75"/>
        <end position="263"/>
    </location>
</feature>
<dbReference type="InterPro" id="IPR035892">
    <property type="entry name" value="C2_domain_sf"/>
</dbReference>